<gene>
    <name evidence="1" type="ORF">BZG01_08055</name>
</gene>
<accession>A0A2N3IAH8</accession>
<proteinExistence type="predicted"/>
<dbReference type="Proteomes" id="UP000233618">
    <property type="component" value="Unassembled WGS sequence"/>
</dbReference>
<dbReference type="EMBL" id="MVDE01000009">
    <property type="protein sequence ID" value="PKQ67331.1"/>
    <property type="molecule type" value="Genomic_DNA"/>
</dbReference>
<dbReference type="RefSeq" id="WP_101309318.1">
    <property type="nucleotide sequence ID" value="NZ_CAXXEE010000003.1"/>
</dbReference>
<protein>
    <submittedName>
        <fullName evidence="1">Uncharacterized protein</fullName>
    </submittedName>
</protein>
<evidence type="ECO:0000313" key="2">
    <source>
        <dbReference type="Proteomes" id="UP000233618"/>
    </source>
</evidence>
<sequence>MWLSPSRSESKFFERVRIALTNAESHSEIKAALIEYGVNETFIAEGWQMFNRAKEAWERNKMEVSETKLASNVYHKAYNELEMKFKRHRHLSLILFRKDPDMQILLGLKGRFPVVYNKFFDSVKLYYTSIITIPEVQNKMAVIKITPEVASSQLSELDHLLTLRADFDKEKGESQDTTVSKNTALHELSEWMDNFDILAEIALYDNPQRLEVLGVLVKS</sequence>
<comment type="caution">
    <text evidence="1">The sequence shown here is derived from an EMBL/GenBank/DDBJ whole genome shotgun (WGS) entry which is preliminary data.</text>
</comment>
<reference evidence="1 2" key="1">
    <citation type="journal article" date="2017" name="Front. Microbiol.">
        <title>Labilibaculum manganireducens gen. nov., sp. nov. and Labilibaculum filiforme sp. nov., Novel Bacteroidetes Isolated from Subsurface Sediments of the Baltic Sea.</title>
        <authorList>
            <person name="Vandieken V."/>
            <person name="Marshall I.P."/>
            <person name="Niemann H."/>
            <person name="Engelen B."/>
            <person name="Cypionka H."/>
        </authorList>
    </citation>
    <scope>NUCLEOTIDE SEQUENCE [LARGE SCALE GENOMIC DNA]</scope>
    <source>
        <strain evidence="1 2">59.10-2M</strain>
    </source>
</reference>
<keyword evidence="2" id="KW-1185">Reference proteome</keyword>
<evidence type="ECO:0000313" key="1">
    <source>
        <dbReference type="EMBL" id="PKQ67331.1"/>
    </source>
</evidence>
<dbReference type="AlphaFoldDB" id="A0A2N3IAH8"/>
<organism evidence="1 2">
    <name type="scientific">Labilibaculum manganireducens</name>
    <dbReference type="NCBI Taxonomy" id="1940525"/>
    <lineage>
        <taxon>Bacteria</taxon>
        <taxon>Pseudomonadati</taxon>
        <taxon>Bacteroidota</taxon>
        <taxon>Bacteroidia</taxon>
        <taxon>Marinilabiliales</taxon>
        <taxon>Marinifilaceae</taxon>
        <taxon>Labilibaculum</taxon>
    </lineage>
</organism>
<name>A0A2N3IAH8_9BACT</name>